<organism evidence="2 3">
    <name type="scientific">Flavobacterium zhoui</name>
    <dbReference type="NCBI Taxonomy" id="3230414"/>
    <lineage>
        <taxon>Bacteria</taxon>
        <taxon>Pseudomonadati</taxon>
        <taxon>Bacteroidota</taxon>
        <taxon>Flavobacteriia</taxon>
        <taxon>Flavobacteriales</taxon>
        <taxon>Flavobacteriaceae</taxon>
        <taxon>Flavobacterium</taxon>
    </lineage>
</organism>
<name>A0ABW6I9P4_9FLAO</name>
<accession>A0ABW6I9P4</accession>
<sequence length="112" mass="12977">MVVLKKIKSATLVEVIVASVLIVIIFMIASLVLNNLLLNTFSKNTHPIENRLNELEYERQNDLIKLPYEENYKGWGITITTDKTDSTAELIFLAINEKNKKQISRRRIYVKQ</sequence>
<keyword evidence="1" id="KW-1133">Transmembrane helix</keyword>
<feature type="transmembrane region" description="Helical" evidence="1">
    <location>
        <begin position="12"/>
        <end position="33"/>
    </location>
</feature>
<gene>
    <name evidence="2" type="ORF">ACFX5F_15960</name>
</gene>
<evidence type="ECO:0008006" key="4">
    <source>
        <dbReference type="Google" id="ProtNLM"/>
    </source>
</evidence>
<reference evidence="2 3" key="1">
    <citation type="submission" date="2024-06" db="EMBL/GenBank/DDBJ databases">
        <title>Flavobacterium spp. isolated from glacier.</title>
        <authorList>
            <person name="Han D."/>
        </authorList>
    </citation>
    <scope>NUCLEOTIDE SEQUENCE [LARGE SCALE GENOMIC DNA]</scope>
    <source>
        <strain evidence="2 3">ZS1P70</strain>
    </source>
</reference>
<keyword evidence="1" id="KW-0472">Membrane</keyword>
<evidence type="ECO:0000313" key="3">
    <source>
        <dbReference type="Proteomes" id="UP001600107"/>
    </source>
</evidence>
<keyword evidence="1" id="KW-0812">Transmembrane</keyword>
<evidence type="ECO:0000313" key="2">
    <source>
        <dbReference type="EMBL" id="MFE3872717.1"/>
    </source>
</evidence>
<dbReference type="Proteomes" id="UP001600107">
    <property type="component" value="Unassembled WGS sequence"/>
</dbReference>
<comment type="caution">
    <text evidence="2">The sequence shown here is derived from an EMBL/GenBank/DDBJ whole genome shotgun (WGS) entry which is preliminary data.</text>
</comment>
<evidence type="ECO:0000256" key="1">
    <source>
        <dbReference type="SAM" id="Phobius"/>
    </source>
</evidence>
<dbReference type="EMBL" id="JBHZPY010000022">
    <property type="protein sequence ID" value="MFE3872717.1"/>
    <property type="molecule type" value="Genomic_DNA"/>
</dbReference>
<proteinExistence type="predicted"/>
<keyword evidence="3" id="KW-1185">Reference proteome</keyword>
<protein>
    <recommendedName>
        <fullName evidence="4">Type II secretion system protein</fullName>
    </recommendedName>
</protein>
<dbReference type="RefSeq" id="WP_379853021.1">
    <property type="nucleotide sequence ID" value="NZ_JBHZPY010000022.1"/>
</dbReference>